<evidence type="ECO:0000313" key="2">
    <source>
        <dbReference type="Proteomes" id="UP000295388"/>
    </source>
</evidence>
<dbReference type="Proteomes" id="UP000295388">
    <property type="component" value="Unassembled WGS sequence"/>
</dbReference>
<comment type="caution">
    <text evidence="1">The sequence shown here is derived from an EMBL/GenBank/DDBJ whole genome shotgun (WGS) entry which is preliminary data.</text>
</comment>
<protein>
    <submittedName>
        <fullName evidence="1">Uncharacterized protein DUF4287</fullName>
    </submittedName>
</protein>
<keyword evidence="2" id="KW-1185">Reference proteome</keyword>
<dbReference type="Pfam" id="PF14117">
    <property type="entry name" value="DUF4287"/>
    <property type="match status" value="1"/>
</dbReference>
<dbReference type="OrthoDB" id="3215049at2"/>
<gene>
    <name evidence="1" type="ORF">EV643_112261</name>
</gene>
<reference evidence="1 2" key="1">
    <citation type="submission" date="2019-03" db="EMBL/GenBank/DDBJ databases">
        <title>Genomic Encyclopedia of Type Strains, Phase III (KMG-III): the genomes of soil and plant-associated and newly described type strains.</title>
        <authorList>
            <person name="Whitman W."/>
        </authorList>
    </citation>
    <scope>NUCLEOTIDE SEQUENCE [LARGE SCALE GENOMIC DNA]</scope>
    <source>
        <strain evidence="1 2">VKM Ac-2527</strain>
    </source>
</reference>
<name>A0A4R6KB64_9ACTN</name>
<dbReference type="EMBL" id="SNWQ01000012">
    <property type="protein sequence ID" value="TDO45931.1"/>
    <property type="molecule type" value="Genomic_DNA"/>
</dbReference>
<dbReference type="AlphaFoldDB" id="A0A4R6KB64"/>
<proteinExistence type="predicted"/>
<evidence type="ECO:0000313" key="1">
    <source>
        <dbReference type="EMBL" id="TDO45931.1"/>
    </source>
</evidence>
<dbReference type="RefSeq" id="WP_133802537.1">
    <property type="nucleotide sequence ID" value="NZ_SNWQ01000012.1"/>
</dbReference>
<accession>A0A4R6KB64</accession>
<organism evidence="1 2">
    <name type="scientific">Kribbella caucasensis</name>
    <dbReference type="NCBI Taxonomy" id="2512215"/>
    <lineage>
        <taxon>Bacteria</taxon>
        <taxon>Bacillati</taxon>
        <taxon>Actinomycetota</taxon>
        <taxon>Actinomycetes</taxon>
        <taxon>Propionibacteriales</taxon>
        <taxon>Kribbellaceae</taxon>
        <taxon>Kribbella</taxon>
    </lineage>
</organism>
<dbReference type="InterPro" id="IPR025629">
    <property type="entry name" value="DUF4287"/>
</dbReference>
<sequence>MGLNHSEETHKRLVEKVPSCTGREMTEWFKLMNDGPSFSRFDDRVRWLSSEYALAHGHATAIVHEYDLVRAHRRMG</sequence>